<feature type="compositionally biased region" description="Polar residues" evidence="1">
    <location>
        <begin position="15"/>
        <end position="38"/>
    </location>
</feature>
<feature type="non-terminal residue" evidence="2">
    <location>
        <position position="121"/>
    </location>
</feature>
<evidence type="ECO:0000256" key="1">
    <source>
        <dbReference type="SAM" id="MobiDB-lite"/>
    </source>
</evidence>
<evidence type="ECO:0000313" key="3">
    <source>
        <dbReference type="Proteomes" id="UP000728032"/>
    </source>
</evidence>
<organism evidence="2">
    <name type="scientific">Oppiella nova</name>
    <dbReference type="NCBI Taxonomy" id="334625"/>
    <lineage>
        <taxon>Eukaryota</taxon>
        <taxon>Metazoa</taxon>
        <taxon>Ecdysozoa</taxon>
        <taxon>Arthropoda</taxon>
        <taxon>Chelicerata</taxon>
        <taxon>Arachnida</taxon>
        <taxon>Acari</taxon>
        <taxon>Acariformes</taxon>
        <taxon>Sarcoptiformes</taxon>
        <taxon>Oribatida</taxon>
        <taxon>Brachypylina</taxon>
        <taxon>Oppioidea</taxon>
        <taxon>Oppiidae</taxon>
        <taxon>Oppiella</taxon>
    </lineage>
</organism>
<sequence>MRLNRKYCEKPFATEPTSVNTSGDDKSSLSLPQTSEADTQSMSSSTSTSSLPPMQTSMTAVPADSHPLQRSTPSPQPPPTGGAPYRALPSLRQRVTYLGCAAINAPRSEAEIQRNMAILND</sequence>
<feature type="region of interest" description="Disordered" evidence="1">
    <location>
        <begin position="1"/>
        <end position="88"/>
    </location>
</feature>
<reference evidence="2" key="1">
    <citation type="submission" date="2020-11" db="EMBL/GenBank/DDBJ databases">
        <authorList>
            <person name="Tran Van P."/>
        </authorList>
    </citation>
    <scope>NUCLEOTIDE SEQUENCE</scope>
</reference>
<proteinExistence type="predicted"/>
<dbReference type="EMBL" id="OC926045">
    <property type="protein sequence ID" value="CAD7656498.1"/>
    <property type="molecule type" value="Genomic_DNA"/>
</dbReference>
<dbReference type="Proteomes" id="UP000728032">
    <property type="component" value="Unassembled WGS sequence"/>
</dbReference>
<keyword evidence="3" id="KW-1185">Reference proteome</keyword>
<gene>
    <name evidence="2" type="ORF">ONB1V03_LOCUS13134</name>
</gene>
<feature type="compositionally biased region" description="Low complexity" evidence="1">
    <location>
        <begin position="39"/>
        <end position="59"/>
    </location>
</feature>
<dbReference type="AlphaFoldDB" id="A0A7R9MAE7"/>
<evidence type="ECO:0000313" key="2">
    <source>
        <dbReference type="EMBL" id="CAD7656498.1"/>
    </source>
</evidence>
<name>A0A7R9MAE7_9ACAR</name>
<protein>
    <submittedName>
        <fullName evidence="2">Uncharacterized protein</fullName>
    </submittedName>
</protein>
<dbReference type="EMBL" id="CAJPVJ010011220">
    <property type="protein sequence ID" value="CAG2173685.1"/>
    <property type="molecule type" value="Genomic_DNA"/>
</dbReference>
<accession>A0A7R9MAE7</accession>